<evidence type="ECO:0000313" key="2">
    <source>
        <dbReference type="Proteomes" id="UP000595140"/>
    </source>
</evidence>
<keyword evidence="2" id="KW-1185">Reference proteome</keyword>
<proteinExistence type="predicted"/>
<dbReference type="EMBL" id="OOIL02002491">
    <property type="protein sequence ID" value="VFQ83002.1"/>
    <property type="molecule type" value="Genomic_DNA"/>
</dbReference>
<evidence type="ECO:0000313" key="1">
    <source>
        <dbReference type="EMBL" id="VFQ83002.1"/>
    </source>
</evidence>
<reference evidence="1 2" key="1">
    <citation type="submission" date="2018-04" db="EMBL/GenBank/DDBJ databases">
        <authorList>
            <person name="Vogel A."/>
        </authorList>
    </citation>
    <scope>NUCLEOTIDE SEQUENCE [LARGE SCALE GENOMIC DNA]</scope>
</reference>
<dbReference type="AlphaFoldDB" id="A0A484M2G0"/>
<gene>
    <name evidence="1" type="ORF">CCAM_LOCUS24778</name>
</gene>
<sequence length="78" mass="9016">MPLKSQNWPCQSYEAANYRLELREFAIGNVLRQHVGGLHHQKLPILDVLGPCCGEVQRQVAQCCTMLRKLWERVQKVV</sequence>
<name>A0A484M2G0_9ASTE</name>
<protein>
    <submittedName>
        <fullName evidence="1">Uncharacterized protein</fullName>
    </submittedName>
</protein>
<accession>A0A484M2G0</accession>
<dbReference type="Proteomes" id="UP000595140">
    <property type="component" value="Unassembled WGS sequence"/>
</dbReference>
<organism evidence="1 2">
    <name type="scientific">Cuscuta campestris</name>
    <dbReference type="NCBI Taxonomy" id="132261"/>
    <lineage>
        <taxon>Eukaryota</taxon>
        <taxon>Viridiplantae</taxon>
        <taxon>Streptophyta</taxon>
        <taxon>Embryophyta</taxon>
        <taxon>Tracheophyta</taxon>
        <taxon>Spermatophyta</taxon>
        <taxon>Magnoliopsida</taxon>
        <taxon>eudicotyledons</taxon>
        <taxon>Gunneridae</taxon>
        <taxon>Pentapetalae</taxon>
        <taxon>asterids</taxon>
        <taxon>lamiids</taxon>
        <taxon>Solanales</taxon>
        <taxon>Convolvulaceae</taxon>
        <taxon>Cuscuteae</taxon>
        <taxon>Cuscuta</taxon>
        <taxon>Cuscuta subgen. Grammica</taxon>
        <taxon>Cuscuta sect. Cleistogrammica</taxon>
    </lineage>
</organism>